<name>A0A540L5E6_MALBA</name>
<dbReference type="Proteomes" id="UP000315295">
    <property type="component" value="Unassembled WGS sequence"/>
</dbReference>
<gene>
    <name evidence="1" type="ORF">C1H46_032891</name>
</gene>
<dbReference type="EMBL" id="VIEB01000761">
    <property type="protein sequence ID" value="TQD81559.1"/>
    <property type="molecule type" value="Genomic_DNA"/>
</dbReference>
<evidence type="ECO:0000313" key="2">
    <source>
        <dbReference type="Proteomes" id="UP000315295"/>
    </source>
</evidence>
<organism evidence="1 2">
    <name type="scientific">Malus baccata</name>
    <name type="common">Siberian crab apple</name>
    <name type="synonym">Pyrus baccata</name>
    <dbReference type="NCBI Taxonomy" id="106549"/>
    <lineage>
        <taxon>Eukaryota</taxon>
        <taxon>Viridiplantae</taxon>
        <taxon>Streptophyta</taxon>
        <taxon>Embryophyta</taxon>
        <taxon>Tracheophyta</taxon>
        <taxon>Spermatophyta</taxon>
        <taxon>Magnoliopsida</taxon>
        <taxon>eudicotyledons</taxon>
        <taxon>Gunneridae</taxon>
        <taxon>Pentapetalae</taxon>
        <taxon>rosids</taxon>
        <taxon>fabids</taxon>
        <taxon>Rosales</taxon>
        <taxon>Rosaceae</taxon>
        <taxon>Amygdaloideae</taxon>
        <taxon>Maleae</taxon>
        <taxon>Malus</taxon>
    </lineage>
</organism>
<reference evidence="1 2" key="1">
    <citation type="journal article" date="2019" name="G3 (Bethesda)">
        <title>Sequencing of a Wild Apple (Malus baccata) Genome Unravels the Differences Between Cultivated and Wild Apple Species Regarding Disease Resistance and Cold Tolerance.</title>
        <authorList>
            <person name="Chen X."/>
        </authorList>
    </citation>
    <scope>NUCLEOTIDE SEQUENCE [LARGE SCALE GENOMIC DNA]</scope>
    <source>
        <strain evidence="2">cv. Shandingzi</strain>
        <tissue evidence="1">Leaves</tissue>
    </source>
</reference>
<keyword evidence="2" id="KW-1185">Reference proteome</keyword>
<dbReference type="STRING" id="106549.A0A540L5E6"/>
<dbReference type="AlphaFoldDB" id="A0A540L5E6"/>
<sequence>MAFAELIQELKPKLDEKIEVLAFIYKSPFGKLVKAYVKGELQMKKSYWDVIHIVNWYDVEKGMFKLKNGYCQVNTDDVQHIFWIPNRGKEAPHQSTRDSRILKPKENIFVDRYF</sequence>
<protein>
    <submittedName>
        <fullName evidence="1">Uncharacterized protein</fullName>
    </submittedName>
</protein>
<evidence type="ECO:0000313" key="1">
    <source>
        <dbReference type="EMBL" id="TQD81559.1"/>
    </source>
</evidence>
<comment type="caution">
    <text evidence="1">The sequence shown here is derived from an EMBL/GenBank/DDBJ whole genome shotgun (WGS) entry which is preliminary data.</text>
</comment>
<proteinExistence type="predicted"/>
<accession>A0A540L5E6</accession>